<evidence type="ECO:0000256" key="1">
    <source>
        <dbReference type="ARBA" id="ARBA00008754"/>
    </source>
</evidence>
<feature type="binding site" evidence="5">
    <location>
        <position position="110"/>
    </location>
    <ligand>
        <name>D-ribulose 5-phosphate</name>
        <dbReference type="ChEBI" id="CHEBI:58121"/>
    </ligand>
</feature>
<dbReference type="SUPFAM" id="SSF89623">
    <property type="entry name" value="Ribose/Galactose isomerase RpiB/AlsB"/>
    <property type="match status" value="1"/>
</dbReference>
<evidence type="ECO:0000256" key="4">
    <source>
        <dbReference type="PIRSR" id="PIRSR005384-1"/>
    </source>
</evidence>
<dbReference type="OrthoDB" id="1778624at2"/>
<comment type="caution">
    <text evidence="6">The sequence shown here is derived from an EMBL/GenBank/DDBJ whole genome shotgun (WGS) entry which is preliminary data.</text>
</comment>
<dbReference type="PIRSF" id="PIRSF005384">
    <property type="entry name" value="RpiB_LacA_B"/>
    <property type="match status" value="1"/>
</dbReference>
<name>A0A2T5IJF5_9LACT</name>
<feature type="binding site" evidence="5">
    <location>
        <position position="133"/>
    </location>
    <ligand>
        <name>D-ribulose 5-phosphate</name>
        <dbReference type="ChEBI" id="CHEBI:58121"/>
    </ligand>
</feature>
<feature type="binding site" evidence="5">
    <location>
        <begin position="8"/>
        <end position="9"/>
    </location>
    <ligand>
        <name>D-ribulose 5-phosphate</name>
        <dbReference type="ChEBI" id="CHEBI:58121"/>
    </ligand>
</feature>
<keyword evidence="2" id="KW-0423">Lactose metabolism</keyword>
<proteinExistence type="inferred from homology"/>
<evidence type="ECO:0000313" key="7">
    <source>
        <dbReference type="Proteomes" id="UP000244161"/>
    </source>
</evidence>
<organism evidence="6 7">
    <name type="scientific">Trichococcus patagoniensis</name>
    <dbReference type="NCBI Taxonomy" id="382641"/>
    <lineage>
        <taxon>Bacteria</taxon>
        <taxon>Bacillati</taxon>
        <taxon>Bacillota</taxon>
        <taxon>Bacilli</taxon>
        <taxon>Lactobacillales</taxon>
        <taxon>Carnobacteriaceae</taxon>
        <taxon>Trichococcus</taxon>
    </lineage>
</organism>
<protein>
    <submittedName>
        <fullName evidence="6">Ribose-5-phosphate isomerase</fullName>
    </submittedName>
</protein>
<dbReference type="InterPro" id="IPR003500">
    <property type="entry name" value="RpiB_LacA_LacB"/>
</dbReference>
<dbReference type="EMBL" id="QAOM01000011">
    <property type="protein sequence ID" value="PTQ83963.1"/>
    <property type="molecule type" value="Genomic_DNA"/>
</dbReference>
<dbReference type="NCBIfam" id="TIGR00689">
    <property type="entry name" value="rpiB_lacA_lacB"/>
    <property type="match status" value="1"/>
</dbReference>
<keyword evidence="3 6" id="KW-0413">Isomerase</keyword>
<dbReference type="NCBIfam" id="NF004051">
    <property type="entry name" value="PRK05571.1"/>
    <property type="match status" value="1"/>
</dbReference>
<dbReference type="GO" id="GO:0016861">
    <property type="term" value="F:intramolecular oxidoreductase activity, interconverting aldoses and ketoses"/>
    <property type="evidence" value="ECO:0007669"/>
    <property type="project" value="UniProtKB-ARBA"/>
</dbReference>
<dbReference type="Gene3D" id="3.40.1400.10">
    <property type="entry name" value="Sugar-phosphate isomerase, RpiB/LacA/LacB"/>
    <property type="match status" value="1"/>
</dbReference>
<evidence type="ECO:0000256" key="3">
    <source>
        <dbReference type="ARBA" id="ARBA00023235"/>
    </source>
</evidence>
<dbReference type="AlphaFoldDB" id="A0A2T5IJF5"/>
<evidence type="ECO:0000313" key="6">
    <source>
        <dbReference type="EMBL" id="PTQ83963.1"/>
    </source>
</evidence>
<feature type="active site" description="Proton acceptor" evidence="4">
    <location>
        <position position="66"/>
    </location>
</feature>
<feature type="binding site" evidence="5">
    <location>
        <begin position="67"/>
        <end position="71"/>
    </location>
    <ligand>
        <name>D-ribulose 5-phosphate</name>
        <dbReference type="ChEBI" id="CHEBI:58121"/>
    </ligand>
</feature>
<dbReference type="InterPro" id="IPR051812">
    <property type="entry name" value="SPI_LacAB/RpiB"/>
</dbReference>
<dbReference type="Proteomes" id="UP000244161">
    <property type="component" value="Unassembled WGS sequence"/>
</dbReference>
<feature type="active site" description="Proton donor" evidence="4">
    <location>
        <position position="99"/>
    </location>
</feature>
<dbReference type="GO" id="GO:0005988">
    <property type="term" value="P:lactose metabolic process"/>
    <property type="evidence" value="ECO:0007669"/>
    <property type="project" value="UniProtKB-KW"/>
</dbReference>
<dbReference type="InterPro" id="IPR004785">
    <property type="entry name" value="RpiB"/>
</dbReference>
<feature type="binding site" evidence="5">
    <location>
        <position position="100"/>
    </location>
    <ligand>
        <name>D-ribulose 5-phosphate</name>
        <dbReference type="ChEBI" id="CHEBI:58121"/>
    </ligand>
</feature>
<sequence>MKIAIASDHGGYELKQAIISHLSDKGFEISDFGVDTSAVSVDYPHYAKKVAHAIINNEATSGILVCGTGIGMSIAANKVPGIRAAVVGDVFSARATKEHNNANIICLGQRVLGEGTALMIVDEWLSSDFLGDRHQTRIDLIEEV</sequence>
<feature type="binding site" evidence="5">
    <location>
        <position position="137"/>
    </location>
    <ligand>
        <name>D-ribulose 5-phosphate</name>
        <dbReference type="ChEBI" id="CHEBI:58121"/>
    </ligand>
</feature>
<comment type="similarity">
    <text evidence="1">Belongs to the LacAB/RpiB family.</text>
</comment>
<dbReference type="Pfam" id="PF02502">
    <property type="entry name" value="LacAB_rpiB"/>
    <property type="match status" value="1"/>
</dbReference>
<dbReference type="PANTHER" id="PTHR43732">
    <property type="entry name" value="RIBOSE 5-PHOSPHATE ISOMERASE-RELATED"/>
    <property type="match status" value="1"/>
</dbReference>
<reference evidence="6 7" key="1">
    <citation type="submission" date="2018-04" db="EMBL/GenBank/DDBJ databases">
        <title>Genomic Encyclopedia of Archaeal and Bacterial Type Strains, Phase II (KMG-II): from individual species to whole genera.</title>
        <authorList>
            <person name="Goeker M."/>
        </authorList>
    </citation>
    <scope>NUCLEOTIDE SEQUENCE [LARGE SCALE GENOMIC DNA]</scope>
    <source>
        <strain evidence="6 7">DSM 18806</strain>
    </source>
</reference>
<keyword evidence="7" id="KW-1185">Reference proteome</keyword>
<evidence type="ECO:0000256" key="2">
    <source>
        <dbReference type="ARBA" id="ARBA00022736"/>
    </source>
</evidence>
<gene>
    <name evidence="6" type="ORF">C8U37_11148</name>
</gene>
<accession>A0A2T5IJF5</accession>
<evidence type="ECO:0000256" key="5">
    <source>
        <dbReference type="PIRSR" id="PIRSR005384-2"/>
    </source>
</evidence>
<dbReference type="NCBIfam" id="TIGR01120">
    <property type="entry name" value="rpiB"/>
    <property type="match status" value="1"/>
</dbReference>
<dbReference type="PANTHER" id="PTHR43732:SF1">
    <property type="entry name" value="RIBOSE 5-PHOSPHATE ISOMERASE"/>
    <property type="match status" value="1"/>
</dbReference>
<dbReference type="RefSeq" id="WP_108032874.1">
    <property type="nucleotide sequence ID" value="NZ_QAOM01000011.1"/>
</dbReference>
<dbReference type="InterPro" id="IPR036569">
    <property type="entry name" value="RpiB_LacA_LacB_sf"/>
</dbReference>